<gene>
    <name evidence="1" type="ORF">PCOR1329_LOCUS64485</name>
</gene>
<evidence type="ECO:0000313" key="1">
    <source>
        <dbReference type="EMBL" id="CAK0881739.1"/>
    </source>
</evidence>
<protein>
    <submittedName>
        <fullName evidence="1">Uncharacterized protein</fullName>
    </submittedName>
</protein>
<dbReference type="InterPro" id="IPR032675">
    <property type="entry name" value="LRR_dom_sf"/>
</dbReference>
<proteinExistence type="predicted"/>
<reference evidence="1" key="1">
    <citation type="submission" date="2023-10" db="EMBL/GenBank/DDBJ databases">
        <authorList>
            <person name="Chen Y."/>
            <person name="Shah S."/>
            <person name="Dougan E. K."/>
            <person name="Thang M."/>
            <person name="Chan C."/>
        </authorList>
    </citation>
    <scope>NUCLEOTIDE SEQUENCE [LARGE SCALE GENOMIC DNA]</scope>
</reference>
<keyword evidence="2" id="KW-1185">Reference proteome</keyword>
<organism evidence="1 2">
    <name type="scientific">Prorocentrum cordatum</name>
    <dbReference type="NCBI Taxonomy" id="2364126"/>
    <lineage>
        <taxon>Eukaryota</taxon>
        <taxon>Sar</taxon>
        <taxon>Alveolata</taxon>
        <taxon>Dinophyceae</taxon>
        <taxon>Prorocentrales</taxon>
        <taxon>Prorocentraceae</taxon>
        <taxon>Prorocentrum</taxon>
    </lineage>
</organism>
<dbReference type="EMBL" id="CAUYUJ010018222">
    <property type="protein sequence ID" value="CAK0881739.1"/>
    <property type="molecule type" value="Genomic_DNA"/>
</dbReference>
<name>A0ABN9WA68_9DINO</name>
<dbReference type="SUPFAM" id="SSF52047">
    <property type="entry name" value="RNI-like"/>
    <property type="match status" value="1"/>
</dbReference>
<comment type="caution">
    <text evidence="1">The sequence shown here is derived from an EMBL/GenBank/DDBJ whole genome shotgun (WGS) entry which is preliminary data.</text>
</comment>
<evidence type="ECO:0000313" key="2">
    <source>
        <dbReference type="Proteomes" id="UP001189429"/>
    </source>
</evidence>
<dbReference type="Proteomes" id="UP001189429">
    <property type="component" value="Unassembled WGS sequence"/>
</dbReference>
<accession>A0ABN9WA68</accession>
<dbReference type="Gene3D" id="3.80.10.10">
    <property type="entry name" value="Ribonuclease Inhibitor"/>
    <property type="match status" value="1"/>
</dbReference>
<sequence>MALLPILTLRLGEDPKAANLLPYLLSGLPRLRALDLSTCGLTASGTPESWGWVRGAPSLPLTSADLSGNELVAPPAELLTACPQLHELRLRRKGSHDGSVRALSTLAARQHGCHIQLQLEDIATVHAAAQTLDRERMDLEETYQILNGEPTENMVLENCLIAQIAQITHEAEAMNATL</sequence>